<name>A0A0W8F479_9ZZZZ</name>
<protein>
    <submittedName>
        <fullName evidence="1">Uncharacterized protein</fullName>
    </submittedName>
</protein>
<evidence type="ECO:0000313" key="1">
    <source>
        <dbReference type="EMBL" id="KUG15706.1"/>
    </source>
</evidence>
<dbReference type="AlphaFoldDB" id="A0A0W8F479"/>
<gene>
    <name evidence="1" type="ORF">ASZ90_014628</name>
</gene>
<accession>A0A0W8F479</accession>
<dbReference type="EMBL" id="LNQE01001537">
    <property type="protein sequence ID" value="KUG15706.1"/>
    <property type="molecule type" value="Genomic_DNA"/>
</dbReference>
<reference evidence="1" key="1">
    <citation type="journal article" date="2015" name="Proc. Natl. Acad. Sci. U.S.A.">
        <title>Networks of energetic and metabolic interactions define dynamics in microbial communities.</title>
        <authorList>
            <person name="Embree M."/>
            <person name="Liu J.K."/>
            <person name="Al-Bassam M.M."/>
            <person name="Zengler K."/>
        </authorList>
    </citation>
    <scope>NUCLEOTIDE SEQUENCE</scope>
</reference>
<sequence>MYTSAPAGDSAEKNQMIPLSGHMHTIHENNNDAFLTRPDA</sequence>
<proteinExistence type="predicted"/>
<comment type="caution">
    <text evidence="1">The sequence shown here is derived from an EMBL/GenBank/DDBJ whole genome shotgun (WGS) entry which is preliminary data.</text>
</comment>
<organism evidence="1">
    <name type="scientific">hydrocarbon metagenome</name>
    <dbReference type="NCBI Taxonomy" id="938273"/>
    <lineage>
        <taxon>unclassified sequences</taxon>
        <taxon>metagenomes</taxon>
        <taxon>ecological metagenomes</taxon>
    </lineage>
</organism>